<gene>
    <name evidence="5" type="ORF">DW228_22525</name>
    <name evidence="4" type="ORF">DWW08_22035</name>
    <name evidence="2" type="ORF">O1422_20265</name>
    <name evidence="3" type="ORF">O1433_21355</name>
</gene>
<feature type="chain" id="PRO_5044390425" description="Lipoprotein" evidence="1">
    <location>
        <begin position="23"/>
        <end position="65"/>
    </location>
</feature>
<dbReference type="Proteomes" id="UP001079672">
    <property type="component" value="Unassembled WGS sequence"/>
</dbReference>
<dbReference type="EMBL" id="JAPUAC010000023">
    <property type="protein sequence ID" value="MCZ2656483.1"/>
    <property type="molecule type" value="Genomic_DNA"/>
</dbReference>
<dbReference type="Proteomes" id="UP000286270">
    <property type="component" value="Unassembled WGS sequence"/>
</dbReference>
<evidence type="ECO:0000313" key="3">
    <source>
        <dbReference type="EMBL" id="MCZ2690045.1"/>
    </source>
</evidence>
<feature type="signal peptide" evidence="1">
    <location>
        <begin position="1"/>
        <end position="22"/>
    </location>
</feature>
<reference evidence="6 7" key="1">
    <citation type="submission" date="2018-08" db="EMBL/GenBank/DDBJ databases">
        <title>A genome reference for cultivated species of the human gut microbiota.</title>
        <authorList>
            <person name="Zou Y."/>
            <person name="Xue W."/>
            <person name="Luo G."/>
        </authorList>
    </citation>
    <scope>NUCLEOTIDE SEQUENCE [LARGE SCALE GENOMIC DNA]</scope>
    <source>
        <strain evidence="4 7">AF14-26</strain>
        <strain evidence="5 6">AM18-6</strain>
    </source>
</reference>
<evidence type="ECO:0000313" key="7">
    <source>
        <dbReference type="Proteomes" id="UP000286270"/>
    </source>
</evidence>
<protein>
    <recommendedName>
        <fullName evidence="8">Lipoprotein</fullName>
    </recommendedName>
</protein>
<evidence type="ECO:0000313" key="2">
    <source>
        <dbReference type="EMBL" id="MCZ2656483.1"/>
    </source>
</evidence>
<dbReference type="RefSeq" id="WP_032543743.1">
    <property type="nucleotide sequence ID" value="NZ_CABJEQ010000008.1"/>
</dbReference>
<dbReference type="EMBL" id="JAPTZU010000020">
    <property type="protein sequence ID" value="MCZ2690045.1"/>
    <property type="molecule type" value="Genomic_DNA"/>
</dbReference>
<dbReference type="Proteomes" id="UP001075704">
    <property type="component" value="Unassembled WGS sequence"/>
</dbReference>
<evidence type="ECO:0000313" key="4">
    <source>
        <dbReference type="EMBL" id="RGV47802.1"/>
    </source>
</evidence>
<dbReference type="GeneID" id="99668986"/>
<name>A0A396BQS5_BACFG</name>
<evidence type="ECO:0008006" key="8">
    <source>
        <dbReference type="Google" id="ProtNLM"/>
    </source>
</evidence>
<reference evidence="2" key="2">
    <citation type="submission" date="2022-12" db="EMBL/GenBank/DDBJ databases">
        <title>Development of a Multilocus Sequence Typing Scheme for Bacteroides fragilis Based on Whole Genome Sequencing Data and Clinical Application.</title>
        <authorList>
            <person name="Nielsen F.D."/>
            <person name="Justesen U.S."/>
        </authorList>
    </citation>
    <scope>NUCLEOTIDE SEQUENCE</scope>
    <source>
        <strain evidence="3">BF_AM_ODE_DK_2015_4</strain>
        <strain evidence="2">BF_BC_ODE_DK_2015_2</strain>
    </source>
</reference>
<sequence>MKKLVLVVAMFMFACGSFFAMAQDPVKKDQKKEVKDTVKTEPKKEVADTTATTVAAPGAFAQFAE</sequence>
<keyword evidence="1" id="KW-0732">Signal</keyword>
<evidence type="ECO:0000313" key="5">
    <source>
        <dbReference type="EMBL" id="RHH05691.1"/>
    </source>
</evidence>
<dbReference type="Proteomes" id="UP000266644">
    <property type="component" value="Unassembled WGS sequence"/>
</dbReference>
<organism evidence="5 6">
    <name type="scientific">Bacteroides fragilis</name>
    <dbReference type="NCBI Taxonomy" id="817"/>
    <lineage>
        <taxon>Bacteria</taxon>
        <taxon>Pseudomonadati</taxon>
        <taxon>Bacteroidota</taxon>
        <taxon>Bacteroidia</taxon>
        <taxon>Bacteroidales</taxon>
        <taxon>Bacteroidaceae</taxon>
        <taxon>Bacteroides</taxon>
    </lineage>
</organism>
<evidence type="ECO:0000256" key="1">
    <source>
        <dbReference type="SAM" id="SignalP"/>
    </source>
</evidence>
<dbReference type="AlphaFoldDB" id="A0A396BQS5"/>
<dbReference type="EMBL" id="QRJE01000051">
    <property type="protein sequence ID" value="RHH05691.1"/>
    <property type="molecule type" value="Genomic_DNA"/>
</dbReference>
<comment type="caution">
    <text evidence="5">The sequence shown here is derived from an EMBL/GenBank/DDBJ whole genome shotgun (WGS) entry which is preliminary data.</text>
</comment>
<proteinExistence type="predicted"/>
<dbReference type="PROSITE" id="PS51257">
    <property type="entry name" value="PROKAR_LIPOPROTEIN"/>
    <property type="match status" value="1"/>
</dbReference>
<dbReference type="EMBL" id="QRZH01000029">
    <property type="protein sequence ID" value="RGV47802.1"/>
    <property type="molecule type" value="Genomic_DNA"/>
</dbReference>
<evidence type="ECO:0000313" key="6">
    <source>
        <dbReference type="Proteomes" id="UP000266644"/>
    </source>
</evidence>
<accession>A0A396BQS5</accession>